<feature type="region of interest" description="Disordered" evidence="1">
    <location>
        <begin position="1"/>
        <end position="25"/>
    </location>
</feature>
<dbReference type="AlphaFoldDB" id="A0A6A6QTA1"/>
<evidence type="ECO:0000313" key="3">
    <source>
        <dbReference type="Proteomes" id="UP000799750"/>
    </source>
</evidence>
<evidence type="ECO:0000256" key="1">
    <source>
        <dbReference type="SAM" id="MobiDB-lite"/>
    </source>
</evidence>
<feature type="compositionally biased region" description="Basic residues" evidence="1">
    <location>
        <begin position="1"/>
        <end position="12"/>
    </location>
</feature>
<protein>
    <submittedName>
        <fullName evidence="2">Uncharacterized protein</fullName>
    </submittedName>
</protein>
<evidence type="ECO:0000313" key="2">
    <source>
        <dbReference type="EMBL" id="KAF2495409.1"/>
    </source>
</evidence>
<dbReference type="Proteomes" id="UP000799750">
    <property type="component" value="Unassembled WGS sequence"/>
</dbReference>
<organism evidence="2 3">
    <name type="scientific">Lophium mytilinum</name>
    <dbReference type="NCBI Taxonomy" id="390894"/>
    <lineage>
        <taxon>Eukaryota</taxon>
        <taxon>Fungi</taxon>
        <taxon>Dikarya</taxon>
        <taxon>Ascomycota</taxon>
        <taxon>Pezizomycotina</taxon>
        <taxon>Dothideomycetes</taxon>
        <taxon>Pleosporomycetidae</taxon>
        <taxon>Mytilinidiales</taxon>
        <taxon>Mytilinidiaceae</taxon>
        <taxon>Lophium</taxon>
    </lineage>
</organism>
<sequence>MPTRGGKKQNRSKKQDVGHKGSGGWKEWPAHMVAGFLTASQVTEAFRSVHKANGLDMPGSFHYGKIAILIPSAQKTWVEGCRLEDPKRMAKVEKAWLQYKKEYKGDEKLVDLMNYSLLWEDIELELEKENWTEEEKFQDQLRMASDVRRDGAESVKVPGVKEGKRQLVLSYWNAEGLGAFITFARLHEKESLTLSHLEQRGPAAMLSAEVQQNHVTKYYDSLAFDKKKEKNFDAKFLLFSESLNEGELFDKNVFVVWWEKIEGEWREMEEAKQGGEEDVLRAMIKTSTRLTSPDLSDVQVDVLAKVISDGMVKLFREQAGEGEALFDSAFMAEKGDKKV</sequence>
<name>A0A6A6QTA1_9PEZI</name>
<reference evidence="2" key="1">
    <citation type="journal article" date="2020" name="Stud. Mycol.">
        <title>101 Dothideomycetes genomes: a test case for predicting lifestyles and emergence of pathogens.</title>
        <authorList>
            <person name="Haridas S."/>
            <person name="Albert R."/>
            <person name="Binder M."/>
            <person name="Bloem J."/>
            <person name="Labutti K."/>
            <person name="Salamov A."/>
            <person name="Andreopoulos B."/>
            <person name="Baker S."/>
            <person name="Barry K."/>
            <person name="Bills G."/>
            <person name="Bluhm B."/>
            <person name="Cannon C."/>
            <person name="Castanera R."/>
            <person name="Culley D."/>
            <person name="Daum C."/>
            <person name="Ezra D."/>
            <person name="Gonzalez J."/>
            <person name="Henrissat B."/>
            <person name="Kuo A."/>
            <person name="Liang C."/>
            <person name="Lipzen A."/>
            <person name="Lutzoni F."/>
            <person name="Magnuson J."/>
            <person name="Mondo S."/>
            <person name="Nolan M."/>
            <person name="Ohm R."/>
            <person name="Pangilinan J."/>
            <person name="Park H.-J."/>
            <person name="Ramirez L."/>
            <person name="Alfaro M."/>
            <person name="Sun H."/>
            <person name="Tritt A."/>
            <person name="Yoshinaga Y."/>
            <person name="Zwiers L.-H."/>
            <person name="Turgeon B."/>
            <person name="Goodwin S."/>
            <person name="Spatafora J."/>
            <person name="Crous P."/>
            <person name="Grigoriev I."/>
        </authorList>
    </citation>
    <scope>NUCLEOTIDE SEQUENCE</scope>
    <source>
        <strain evidence="2">CBS 269.34</strain>
    </source>
</reference>
<accession>A0A6A6QTA1</accession>
<gene>
    <name evidence="2" type="ORF">BU16DRAFT_561688</name>
</gene>
<dbReference type="EMBL" id="MU004189">
    <property type="protein sequence ID" value="KAF2495409.1"/>
    <property type="molecule type" value="Genomic_DNA"/>
</dbReference>
<keyword evidence="3" id="KW-1185">Reference proteome</keyword>
<proteinExistence type="predicted"/>
<dbReference type="OrthoDB" id="10376495at2759"/>